<name>A0ABR5Y5F8_9PROT</name>
<proteinExistence type="predicted"/>
<organism evidence="1 2">
    <name type="scientific">Thalassospira xiamenensis</name>
    <dbReference type="NCBI Taxonomy" id="220697"/>
    <lineage>
        <taxon>Bacteria</taxon>
        <taxon>Pseudomonadati</taxon>
        <taxon>Pseudomonadota</taxon>
        <taxon>Alphaproteobacteria</taxon>
        <taxon>Rhodospirillales</taxon>
        <taxon>Thalassospiraceae</taxon>
        <taxon>Thalassospira</taxon>
    </lineage>
</organism>
<dbReference type="EMBL" id="LPXL01000015">
    <property type="protein sequence ID" value="KZD05167.1"/>
    <property type="molecule type" value="Genomic_DNA"/>
</dbReference>
<sequence>MDLIYAGFDGLDVTFQGVIPLRAVDAFEAAKVAAQETKQETFAQVGKFKGHVAETGARGGYTYRVDTGNLGFTWFFSKSQKREGWNIRVSCKSATLATYGFEGAIGLMYADLEAVGATVLQEAIARVDFAMDWRMPGDFRLDPHRFALHGTTKADMHGEEIGQHWQKRQCTGLTIGKMPGRQICIYDKRRDIVAKRKDEWWKIWGIDRDEFERSGDQMWRIELRAGKKHLKEQWGVTSWADLRAKLGDIYAHALLRIRYKARTWDEDENITRIEDDHMWERCRAVTGGSLFEYTSNCGPGVVKQVMQEQQRQTIAAMMIGLSANLAVLSGVDKDQLWELPPLISKMIASNIHGEESGKEFKSKMKKVYRRYEIYDEDGVILDERTIGQIGGGTGSCTESAFV</sequence>
<reference evidence="1 2" key="1">
    <citation type="submission" date="2015-12" db="EMBL/GenBank/DDBJ databases">
        <title>Genome sequence of Thalassospira xiamenensis MCCC 1A03005.</title>
        <authorList>
            <person name="Lu L."/>
            <person name="Lai Q."/>
            <person name="Shao Z."/>
            <person name="Qian P."/>
        </authorList>
    </citation>
    <scope>NUCLEOTIDE SEQUENCE [LARGE SCALE GENOMIC DNA]</scope>
    <source>
        <strain evidence="1 2">MCCC 1A03005</strain>
    </source>
</reference>
<accession>A0ABR5Y5F8</accession>
<evidence type="ECO:0008006" key="3">
    <source>
        <dbReference type="Google" id="ProtNLM"/>
    </source>
</evidence>
<evidence type="ECO:0000313" key="1">
    <source>
        <dbReference type="EMBL" id="KZD05167.1"/>
    </source>
</evidence>
<protein>
    <recommendedName>
        <fullName evidence="3">Replication initiation factor</fullName>
    </recommendedName>
</protein>
<dbReference type="Proteomes" id="UP000076167">
    <property type="component" value="Unassembled WGS sequence"/>
</dbReference>
<keyword evidence="2" id="KW-1185">Reference proteome</keyword>
<comment type="caution">
    <text evidence="1">The sequence shown here is derived from an EMBL/GenBank/DDBJ whole genome shotgun (WGS) entry which is preliminary data.</text>
</comment>
<gene>
    <name evidence="1" type="ORF">AUP40_14190</name>
</gene>
<evidence type="ECO:0000313" key="2">
    <source>
        <dbReference type="Proteomes" id="UP000076167"/>
    </source>
</evidence>
<dbReference type="RefSeq" id="WP_063091997.1">
    <property type="nucleotide sequence ID" value="NZ_DFMA01000002.1"/>
</dbReference>